<reference evidence="1" key="1">
    <citation type="journal article" date="2014" name="Front. Microbiol.">
        <title>High frequency of phylogenetically diverse reductive dehalogenase-homologous genes in deep subseafloor sedimentary metagenomes.</title>
        <authorList>
            <person name="Kawai M."/>
            <person name="Futagami T."/>
            <person name="Toyoda A."/>
            <person name="Takaki Y."/>
            <person name="Nishi S."/>
            <person name="Hori S."/>
            <person name="Arai W."/>
            <person name="Tsubouchi T."/>
            <person name="Morono Y."/>
            <person name="Uchiyama I."/>
            <person name="Ito T."/>
            <person name="Fujiyama A."/>
            <person name="Inagaki F."/>
            <person name="Takami H."/>
        </authorList>
    </citation>
    <scope>NUCLEOTIDE SEQUENCE</scope>
    <source>
        <strain evidence="1">Expedition CK06-06</strain>
    </source>
</reference>
<accession>X1M2X9</accession>
<dbReference type="AlphaFoldDB" id="X1M2X9"/>
<comment type="caution">
    <text evidence="1">The sequence shown here is derived from an EMBL/GenBank/DDBJ whole genome shotgun (WGS) entry which is preliminary data.</text>
</comment>
<name>X1M2X9_9ZZZZ</name>
<organism evidence="1">
    <name type="scientific">marine sediment metagenome</name>
    <dbReference type="NCBI Taxonomy" id="412755"/>
    <lineage>
        <taxon>unclassified sequences</taxon>
        <taxon>metagenomes</taxon>
        <taxon>ecological metagenomes</taxon>
    </lineage>
</organism>
<dbReference type="InterPro" id="IPR008822">
    <property type="entry name" value="Endonuclease_RusA-like"/>
</dbReference>
<dbReference type="Pfam" id="PF05866">
    <property type="entry name" value="RusA"/>
    <property type="match status" value="1"/>
</dbReference>
<sequence>MKRLKDKYETKEFYSKQGKQIITLIIPGKPIAKQRARTVKNKYTGQVMSFTPKETINYAALIKQIYIDKYGLYKLNGAIRQVINAYYPIPKSTSRKKRGLMLKSELRPPKI</sequence>
<dbReference type="GO" id="GO:0000287">
    <property type="term" value="F:magnesium ion binding"/>
    <property type="evidence" value="ECO:0007669"/>
    <property type="project" value="InterPro"/>
</dbReference>
<dbReference type="EMBL" id="BARV01016350">
    <property type="protein sequence ID" value="GAI25942.1"/>
    <property type="molecule type" value="Genomic_DNA"/>
</dbReference>
<gene>
    <name evidence="1" type="ORF">S06H3_28075</name>
</gene>
<dbReference type="GO" id="GO:0006281">
    <property type="term" value="P:DNA repair"/>
    <property type="evidence" value="ECO:0007669"/>
    <property type="project" value="InterPro"/>
</dbReference>
<proteinExistence type="predicted"/>
<protein>
    <submittedName>
        <fullName evidence="1">Uncharacterized protein</fullName>
    </submittedName>
</protein>
<evidence type="ECO:0000313" key="1">
    <source>
        <dbReference type="EMBL" id="GAI25942.1"/>
    </source>
</evidence>
<dbReference type="GO" id="GO:0006310">
    <property type="term" value="P:DNA recombination"/>
    <property type="evidence" value="ECO:0007669"/>
    <property type="project" value="InterPro"/>
</dbReference>